<evidence type="ECO:0000256" key="2">
    <source>
        <dbReference type="SAM" id="Phobius"/>
    </source>
</evidence>
<evidence type="ECO:0000259" key="3">
    <source>
        <dbReference type="Pfam" id="PF13399"/>
    </source>
</evidence>
<reference evidence="4" key="1">
    <citation type="submission" date="2015-04" db="EMBL/GenBank/DDBJ databases">
        <title>Complete genome sequence of Microbacterium chocolatum SIT 101, a bacterium enantioselectively hydrolyzing mesomeric diesters.</title>
        <authorList>
            <person name="Li X."/>
            <person name="Xu Y."/>
        </authorList>
    </citation>
    <scope>NUCLEOTIDE SEQUENCE [LARGE SCALE GENOMIC DNA]</scope>
    <source>
        <strain evidence="4">SIT 101</strain>
    </source>
</reference>
<dbReference type="InterPro" id="IPR027381">
    <property type="entry name" value="LytR/CpsA/Psr_C"/>
</dbReference>
<keyword evidence="2" id="KW-1133">Transmembrane helix</keyword>
<feature type="region of interest" description="Disordered" evidence="1">
    <location>
        <begin position="1"/>
        <end position="22"/>
    </location>
</feature>
<evidence type="ECO:0000256" key="1">
    <source>
        <dbReference type="SAM" id="MobiDB-lite"/>
    </source>
</evidence>
<feature type="domain" description="LytR/CpsA/Psr regulator C-terminal" evidence="3">
    <location>
        <begin position="87"/>
        <end position="179"/>
    </location>
</feature>
<feature type="transmembrane region" description="Helical" evidence="2">
    <location>
        <begin position="34"/>
        <end position="57"/>
    </location>
</feature>
<dbReference type="KEGG" id="mcw:A8L33_13515"/>
<comment type="caution">
    <text evidence="4">The sequence shown here is derived from an EMBL/GenBank/DDBJ whole genome shotgun (WGS) entry which is preliminary data.</text>
</comment>
<keyword evidence="2" id="KW-0812">Transmembrane</keyword>
<feature type="compositionally biased region" description="Basic and acidic residues" evidence="1">
    <location>
        <begin position="1"/>
        <end position="13"/>
    </location>
</feature>
<dbReference type="EMBL" id="LAVO01000007">
    <property type="protein sequence ID" value="KOS10852.1"/>
    <property type="molecule type" value="Genomic_DNA"/>
</dbReference>
<gene>
    <name evidence="4" type="ORF">XI38_08640</name>
</gene>
<keyword evidence="5" id="KW-1185">Reference proteome</keyword>
<proteinExistence type="predicted"/>
<dbReference type="OrthoDB" id="5125199at2"/>
<dbReference type="Gene3D" id="3.30.70.2390">
    <property type="match status" value="1"/>
</dbReference>
<dbReference type="Proteomes" id="UP000037737">
    <property type="component" value="Unassembled WGS sequence"/>
</dbReference>
<dbReference type="PATRIC" id="fig|84292.3.peg.1761"/>
<sequence length="191" mass="19771">MPKNRYPKDRFDDVPSSGRVGAHRAENPRMRAGAVLLWSAVATIILIVLGIFGSLLLSGRIELFPAEAEPVPTATTPAVEPVVDTAYQVLILNATDAAGLATQTKDAVVAAGWAADDVLASEAGSTDFPETTIYYVAPEDEAAAAGLADVIGGARTEQSDAYPSADPERSQLTIVLGVDRTGGGEPAPDAP</sequence>
<keyword evidence="2" id="KW-0472">Membrane</keyword>
<dbReference type="AlphaFoldDB" id="A0A0M9VL72"/>
<organism evidence="4 5">
    <name type="scientific">Microbacterium aurantiacum</name>
    <dbReference type="NCBI Taxonomy" id="162393"/>
    <lineage>
        <taxon>Bacteria</taxon>
        <taxon>Bacillati</taxon>
        <taxon>Actinomycetota</taxon>
        <taxon>Actinomycetes</taxon>
        <taxon>Micrococcales</taxon>
        <taxon>Microbacteriaceae</taxon>
        <taxon>Microbacterium</taxon>
    </lineage>
</organism>
<name>A0A0M9VL72_9MICO</name>
<evidence type="ECO:0000313" key="4">
    <source>
        <dbReference type="EMBL" id="KOS10852.1"/>
    </source>
</evidence>
<protein>
    <recommendedName>
        <fullName evidence="3">LytR/CpsA/Psr regulator C-terminal domain-containing protein</fullName>
    </recommendedName>
</protein>
<accession>A0A0M9VL72</accession>
<evidence type="ECO:0000313" key="5">
    <source>
        <dbReference type="Proteomes" id="UP000037737"/>
    </source>
</evidence>
<dbReference type="Pfam" id="PF13399">
    <property type="entry name" value="LytR_C"/>
    <property type="match status" value="1"/>
</dbReference>